<dbReference type="CDD" id="cd00067">
    <property type="entry name" value="GAL4"/>
    <property type="match status" value="1"/>
</dbReference>
<proteinExistence type="predicted"/>
<sequence length="489" mass="55438">MSFPSRGCQTCRDRRIKCDKNLPICLRCINSRRTCYGRRDQQVWHTENAYASRQTKRPRGPRPAKVDLTVSPIPTDLKSCALAYYMHNYSETPLGVPDFVKEVTGGCFPILPSAPWCSIIDLAISSVALATFSRAKRYPKAAIEATSTYAQLLQISQAELHCLNSRNLDTCLLAVFFMGRYEDSIYCPGSKIPLQLTLQSFSHHDGAMAILKVWIDRLRHNGPATNVIKHTRRGLIRSVLMRHAALPEWIQDGALFGEDGFELVYDRILVRVVNLRHRLVSLNMMVLPQPGIVGNTVEINEFNKDAQVLDEDLEHCVAQVPRPLNSLRRHRISELISWPTKDFYSPVVYSYSSLAYAAACCQYYATRMLVKSTRLRILALSSVSDMAQEQQLSFEMRYIGDDLAASTPFCLRRFGLTTQSHRNPINLNTDEYIKPIDARLIIWPLSIASSLDNMDISQKTWFQGQLSRLGKIVGFGVLESAEKDDWLVL</sequence>
<keyword evidence="1" id="KW-0805">Transcription regulation</keyword>
<dbReference type="GO" id="GO:0000981">
    <property type="term" value="F:DNA-binding transcription factor activity, RNA polymerase II-specific"/>
    <property type="evidence" value="ECO:0007669"/>
    <property type="project" value="InterPro"/>
</dbReference>
<dbReference type="InterPro" id="IPR001138">
    <property type="entry name" value="Zn2Cys6_DnaBD"/>
</dbReference>
<reference evidence="6 7" key="1">
    <citation type="submission" date="2019-04" db="EMBL/GenBank/DDBJ databases">
        <title>Friends and foes A comparative genomics study of 23 Aspergillus species from section Flavi.</title>
        <authorList>
            <consortium name="DOE Joint Genome Institute"/>
            <person name="Kjaerbolling I."/>
            <person name="Vesth T."/>
            <person name="Frisvad J.C."/>
            <person name="Nybo J.L."/>
            <person name="Theobald S."/>
            <person name="Kildgaard S."/>
            <person name="Isbrandt T."/>
            <person name="Kuo A."/>
            <person name="Sato A."/>
            <person name="Lyhne E.K."/>
            <person name="Kogle M.E."/>
            <person name="Wiebenga A."/>
            <person name="Kun R.S."/>
            <person name="Lubbers R.J."/>
            <person name="Makela M.R."/>
            <person name="Barry K."/>
            <person name="Chovatia M."/>
            <person name="Clum A."/>
            <person name="Daum C."/>
            <person name="Haridas S."/>
            <person name="He G."/>
            <person name="LaButti K."/>
            <person name="Lipzen A."/>
            <person name="Mondo S."/>
            <person name="Riley R."/>
            <person name="Salamov A."/>
            <person name="Simmons B.A."/>
            <person name="Magnuson J.K."/>
            <person name="Henrissat B."/>
            <person name="Mortensen U.H."/>
            <person name="Larsen T.O."/>
            <person name="Devries R.P."/>
            <person name="Grigoriev I.V."/>
            <person name="Machida M."/>
            <person name="Baker S.E."/>
            <person name="Andersen M.R."/>
        </authorList>
    </citation>
    <scope>NUCLEOTIDE SEQUENCE [LARGE SCALE GENOMIC DNA]</scope>
    <source>
        <strain evidence="6 7">IBT 18842</strain>
    </source>
</reference>
<keyword evidence="7" id="KW-1185">Reference proteome</keyword>
<keyword evidence="3" id="KW-0804">Transcription</keyword>
<accession>A0A5N6TQV4</accession>
<dbReference type="OrthoDB" id="2991872at2759"/>
<gene>
    <name evidence="6" type="ORF">BDV25DRAFT_157798</name>
</gene>
<evidence type="ECO:0000256" key="2">
    <source>
        <dbReference type="ARBA" id="ARBA00023125"/>
    </source>
</evidence>
<dbReference type="PROSITE" id="PS00463">
    <property type="entry name" value="ZN2_CY6_FUNGAL_1"/>
    <property type="match status" value="1"/>
</dbReference>
<feature type="domain" description="Zn(2)-C6 fungal-type" evidence="5">
    <location>
        <begin position="7"/>
        <end position="35"/>
    </location>
</feature>
<dbReference type="GO" id="GO:0009893">
    <property type="term" value="P:positive regulation of metabolic process"/>
    <property type="evidence" value="ECO:0007669"/>
    <property type="project" value="UniProtKB-ARBA"/>
</dbReference>
<dbReference type="GO" id="GO:0003677">
    <property type="term" value="F:DNA binding"/>
    <property type="evidence" value="ECO:0007669"/>
    <property type="project" value="UniProtKB-KW"/>
</dbReference>
<dbReference type="PROSITE" id="PS50048">
    <property type="entry name" value="ZN2_CY6_FUNGAL_2"/>
    <property type="match status" value="1"/>
</dbReference>
<evidence type="ECO:0000259" key="5">
    <source>
        <dbReference type="PROSITE" id="PS50048"/>
    </source>
</evidence>
<dbReference type="EMBL" id="ML742150">
    <property type="protein sequence ID" value="KAE8148680.1"/>
    <property type="molecule type" value="Genomic_DNA"/>
</dbReference>
<evidence type="ECO:0000313" key="7">
    <source>
        <dbReference type="Proteomes" id="UP000325780"/>
    </source>
</evidence>
<name>A0A5N6TQV4_ASPAV</name>
<keyword evidence="4" id="KW-0539">Nucleus</keyword>
<dbReference type="AlphaFoldDB" id="A0A5N6TQV4"/>
<evidence type="ECO:0000256" key="3">
    <source>
        <dbReference type="ARBA" id="ARBA00023163"/>
    </source>
</evidence>
<dbReference type="InterPro" id="IPR036864">
    <property type="entry name" value="Zn2-C6_fun-type_DNA-bd_sf"/>
</dbReference>
<evidence type="ECO:0000313" key="6">
    <source>
        <dbReference type="EMBL" id="KAE8148680.1"/>
    </source>
</evidence>
<dbReference type="PANTHER" id="PTHR38791:SF13">
    <property type="entry name" value="ZN(2)-C6 FUNGAL-TYPE DOMAIN-CONTAINING PROTEIN"/>
    <property type="match status" value="1"/>
</dbReference>
<dbReference type="GO" id="GO:0008270">
    <property type="term" value="F:zinc ion binding"/>
    <property type="evidence" value="ECO:0007669"/>
    <property type="project" value="InterPro"/>
</dbReference>
<keyword evidence="2" id="KW-0238">DNA-binding</keyword>
<dbReference type="PANTHER" id="PTHR38791">
    <property type="entry name" value="ZN(II)2CYS6 TRANSCRIPTION FACTOR (EUROFUNG)-RELATED-RELATED"/>
    <property type="match status" value="1"/>
</dbReference>
<dbReference type="InterPro" id="IPR053175">
    <property type="entry name" value="DHMBA_Reg_Transcription_Factor"/>
</dbReference>
<organism evidence="6 7">
    <name type="scientific">Aspergillus avenaceus</name>
    <dbReference type="NCBI Taxonomy" id="36643"/>
    <lineage>
        <taxon>Eukaryota</taxon>
        <taxon>Fungi</taxon>
        <taxon>Dikarya</taxon>
        <taxon>Ascomycota</taxon>
        <taxon>Pezizomycotina</taxon>
        <taxon>Eurotiomycetes</taxon>
        <taxon>Eurotiomycetidae</taxon>
        <taxon>Eurotiales</taxon>
        <taxon>Aspergillaceae</taxon>
        <taxon>Aspergillus</taxon>
        <taxon>Aspergillus subgen. Circumdati</taxon>
    </lineage>
</organism>
<dbReference type="Pfam" id="PF00172">
    <property type="entry name" value="Zn_clus"/>
    <property type="match status" value="1"/>
</dbReference>
<evidence type="ECO:0000256" key="1">
    <source>
        <dbReference type="ARBA" id="ARBA00023015"/>
    </source>
</evidence>
<dbReference type="Proteomes" id="UP000325780">
    <property type="component" value="Unassembled WGS sequence"/>
</dbReference>
<evidence type="ECO:0000256" key="4">
    <source>
        <dbReference type="ARBA" id="ARBA00023242"/>
    </source>
</evidence>
<dbReference type="Gene3D" id="4.10.240.10">
    <property type="entry name" value="Zn(2)-C6 fungal-type DNA-binding domain"/>
    <property type="match status" value="1"/>
</dbReference>
<dbReference type="SUPFAM" id="SSF57701">
    <property type="entry name" value="Zn2/Cys6 DNA-binding domain"/>
    <property type="match status" value="1"/>
</dbReference>
<protein>
    <recommendedName>
        <fullName evidence="5">Zn(2)-C6 fungal-type domain-containing protein</fullName>
    </recommendedName>
</protein>